<dbReference type="eggNOG" id="ENOG50311S0">
    <property type="taxonomic scope" value="Bacteria"/>
</dbReference>
<proteinExistence type="predicted"/>
<reference evidence="3 4" key="1">
    <citation type="submission" date="2014-01" db="EMBL/GenBank/DDBJ databases">
        <title>Roseivivax halodurans JCM 10272 Genome Sequencing.</title>
        <authorList>
            <person name="Lai Q."/>
            <person name="Li G."/>
            <person name="Shao Z."/>
        </authorList>
    </citation>
    <scope>NUCLEOTIDE SEQUENCE [LARGE SCALE GENOMIC DNA]</scope>
    <source>
        <strain evidence="3 4">JCM 10272</strain>
    </source>
</reference>
<sequence length="80" mass="8372">MISAISSGNAGSQGPLRMETGVLDRQASAIEESKAAAERLRRETQAMVEANSGKGAATNAYRMAQILGAPPEELRLLKSG</sequence>
<organism evidence="3 4">
    <name type="scientific">Roseivivax halodurans JCM 10272</name>
    <dbReference type="NCBI Taxonomy" id="1449350"/>
    <lineage>
        <taxon>Bacteria</taxon>
        <taxon>Pseudomonadati</taxon>
        <taxon>Pseudomonadota</taxon>
        <taxon>Alphaproteobacteria</taxon>
        <taxon>Rhodobacterales</taxon>
        <taxon>Roseobacteraceae</taxon>
        <taxon>Roseivivax</taxon>
    </lineage>
</organism>
<evidence type="ECO:0000256" key="2">
    <source>
        <dbReference type="SAM" id="MobiDB-lite"/>
    </source>
</evidence>
<feature type="region of interest" description="Disordered" evidence="2">
    <location>
        <begin position="1"/>
        <end position="20"/>
    </location>
</feature>
<protein>
    <submittedName>
        <fullName evidence="3">Uncharacterized protein</fullName>
    </submittedName>
</protein>
<dbReference type="RefSeq" id="WP_037266010.1">
    <property type="nucleotide sequence ID" value="NZ_JALZ01000038.1"/>
</dbReference>
<gene>
    <name evidence="3" type="ORF">OCH239_13475</name>
</gene>
<dbReference type="OrthoDB" id="9928848at2"/>
<accession>X7EB27</accession>
<name>X7EB27_9RHOB</name>
<dbReference type="AlphaFoldDB" id="X7EB27"/>
<evidence type="ECO:0000256" key="1">
    <source>
        <dbReference type="SAM" id="Coils"/>
    </source>
</evidence>
<dbReference type="Proteomes" id="UP000022447">
    <property type="component" value="Unassembled WGS sequence"/>
</dbReference>
<feature type="compositionally biased region" description="Polar residues" evidence="2">
    <location>
        <begin position="1"/>
        <end position="12"/>
    </location>
</feature>
<feature type="coiled-coil region" evidence="1">
    <location>
        <begin position="23"/>
        <end position="50"/>
    </location>
</feature>
<evidence type="ECO:0000313" key="4">
    <source>
        <dbReference type="Proteomes" id="UP000022447"/>
    </source>
</evidence>
<comment type="caution">
    <text evidence="3">The sequence shown here is derived from an EMBL/GenBank/DDBJ whole genome shotgun (WGS) entry which is preliminary data.</text>
</comment>
<evidence type="ECO:0000313" key="3">
    <source>
        <dbReference type="EMBL" id="ETX13070.1"/>
    </source>
</evidence>
<keyword evidence="4" id="KW-1185">Reference proteome</keyword>
<dbReference type="STRING" id="1449350.OCH239_13475"/>
<dbReference type="EMBL" id="JALZ01000038">
    <property type="protein sequence ID" value="ETX13070.1"/>
    <property type="molecule type" value="Genomic_DNA"/>
</dbReference>
<keyword evidence="1" id="KW-0175">Coiled coil</keyword>